<evidence type="ECO:0000256" key="8">
    <source>
        <dbReference type="SAM" id="MobiDB-lite"/>
    </source>
</evidence>
<keyword evidence="6 9" id="KW-1133">Transmembrane helix</keyword>
<comment type="subcellular location">
    <subcellularLocation>
        <location evidence="1">Endoplasmic reticulum membrane</location>
        <topology evidence="1">Multi-pass membrane protein</topology>
    </subcellularLocation>
</comment>
<evidence type="ECO:0000256" key="5">
    <source>
        <dbReference type="ARBA" id="ARBA00022824"/>
    </source>
</evidence>
<dbReference type="Pfam" id="PF06417">
    <property type="entry name" value="EMC4"/>
    <property type="match status" value="1"/>
</dbReference>
<keyword evidence="7 9" id="KW-0472">Membrane</keyword>
<feature type="transmembrane region" description="Helical" evidence="9">
    <location>
        <begin position="196"/>
        <end position="219"/>
    </location>
</feature>
<evidence type="ECO:0000256" key="6">
    <source>
        <dbReference type="ARBA" id="ARBA00022989"/>
    </source>
</evidence>
<gene>
    <name evidence="10" type="ORF">PCOS0759_LOCUS7232</name>
</gene>
<feature type="region of interest" description="Disordered" evidence="8">
    <location>
        <begin position="96"/>
        <end position="117"/>
    </location>
</feature>
<feature type="compositionally biased region" description="Basic residues" evidence="8">
    <location>
        <begin position="8"/>
        <end position="18"/>
    </location>
</feature>
<evidence type="ECO:0000256" key="2">
    <source>
        <dbReference type="ARBA" id="ARBA00007715"/>
    </source>
</evidence>
<evidence type="ECO:0000313" key="10">
    <source>
        <dbReference type="EMBL" id="CAD9083978.1"/>
    </source>
</evidence>
<comment type="similarity">
    <text evidence="2">Belongs to the EMC4 family.</text>
</comment>
<evidence type="ECO:0000256" key="1">
    <source>
        <dbReference type="ARBA" id="ARBA00004477"/>
    </source>
</evidence>
<feature type="region of interest" description="Disordered" evidence="8">
    <location>
        <begin position="1"/>
        <end position="39"/>
    </location>
</feature>
<evidence type="ECO:0000256" key="9">
    <source>
        <dbReference type="SAM" id="Phobius"/>
    </source>
</evidence>
<sequence length="250" mass="27718">MTSSRSSTKPKHASRSFKRGPSASSTASASASTTSPGVSAATTPLFKYHISIPSSTRAEIPSPASLAFVARIPSSDPFWSNSQSLVSTQKKRFQQLKAKSTNNHTVNSKRNKDGSAEEQDVANEALDERQRALWHAKSWNVAKSPFSQLFMTGFMLYMSGTSIQIFPIIMLIMSFIQPLRAILNVNALFGPFEEKGVHVLMQKVLYVMFQCVAMGMVLVKCHYMRLLPSQIDWMHTEFVGEREASTGFLV</sequence>
<feature type="transmembrane region" description="Helical" evidence="9">
    <location>
        <begin position="154"/>
        <end position="176"/>
    </location>
</feature>
<evidence type="ECO:0000256" key="7">
    <source>
        <dbReference type="ARBA" id="ARBA00023136"/>
    </source>
</evidence>
<evidence type="ECO:0000256" key="3">
    <source>
        <dbReference type="ARBA" id="ARBA00020820"/>
    </source>
</evidence>
<keyword evidence="4 9" id="KW-0812">Transmembrane</keyword>
<name>A0A7S1KSG0_9EUKA</name>
<dbReference type="GO" id="GO:0005789">
    <property type="term" value="C:endoplasmic reticulum membrane"/>
    <property type="evidence" value="ECO:0007669"/>
    <property type="project" value="UniProtKB-SubCell"/>
</dbReference>
<dbReference type="EMBL" id="HBGD01008786">
    <property type="protein sequence ID" value="CAD9083978.1"/>
    <property type="molecule type" value="Transcribed_RNA"/>
</dbReference>
<keyword evidence="5" id="KW-0256">Endoplasmic reticulum</keyword>
<organism evidence="10">
    <name type="scientific">Percolomonas cosmopolitus</name>
    <dbReference type="NCBI Taxonomy" id="63605"/>
    <lineage>
        <taxon>Eukaryota</taxon>
        <taxon>Discoba</taxon>
        <taxon>Heterolobosea</taxon>
        <taxon>Tetramitia</taxon>
        <taxon>Eutetramitia</taxon>
        <taxon>Percolomonadidae</taxon>
        <taxon>Percolomonas</taxon>
    </lineage>
</organism>
<dbReference type="InterPro" id="IPR009445">
    <property type="entry name" value="TMEM85/Emc4"/>
</dbReference>
<dbReference type="AlphaFoldDB" id="A0A7S1KSG0"/>
<accession>A0A7S1KSG0</accession>
<evidence type="ECO:0000256" key="4">
    <source>
        <dbReference type="ARBA" id="ARBA00022692"/>
    </source>
</evidence>
<feature type="compositionally biased region" description="Low complexity" evidence="8">
    <location>
        <begin position="21"/>
        <end position="39"/>
    </location>
</feature>
<protein>
    <recommendedName>
        <fullName evidence="3">ER membrane protein complex subunit 4</fullName>
    </recommendedName>
</protein>
<dbReference type="PANTHER" id="PTHR19315">
    <property type="entry name" value="ER MEMBRANE PROTEIN COMPLEX SUBUNIT 4"/>
    <property type="match status" value="1"/>
</dbReference>
<proteinExistence type="inferred from homology"/>
<reference evidence="10" key="1">
    <citation type="submission" date="2021-01" db="EMBL/GenBank/DDBJ databases">
        <authorList>
            <person name="Corre E."/>
            <person name="Pelletier E."/>
            <person name="Niang G."/>
            <person name="Scheremetjew M."/>
            <person name="Finn R."/>
            <person name="Kale V."/>
            <person name="Holt S."/>
            <person name="Cochrane G."/>
            <person name="Meng A."/>
            <person name="Brown T."/>
            <person name="Cohen L."/>
        </authorList>
    </citation>
    <scope>NUCLEOTIDE SEQUENCE</scope>
    <source>
        <strain evidence="10">WS</strain>
    </source>
</reference>
<feature type="compositionally biased region" description="Polar residues" evidence="8">
    <location>
        <begin position="97"/>
        <end position="108"/>
    </location>
</feature>